<dbReference type="InterPro" id="IPR038573">
    <property type="entry name" value="BrnT_sf"/>
</dbReference>
<accession>A0A7V4G6V7</accession>
<reference evidence="1" key="1">
    <citation type="journal article" date="2020" name="mSystems">
        <title>Genome- and Community-Level Interaction Insights into Carbon Utilization and Element Cycling Functions of Hydrothermarchaeota in Hydrothermal Sediment.</title>
        <authorList>
            <person name="Zhou Z."/>
            <person name="Liu Y."/>
            <person name="Xu W."/>
            <person name="Pan J."/>
            <person name="Luo Z.H."/>
            <person name="Li M."/>
        </authorList>
    </citation>
    <scope>NUCLEOTIDE SEQUENCE [LARGE SCALE GENOMIC DNA]</scope>
    <source>
        <strain evidence="1">SpSt-548</strain>
    </source>
</reference>
<gene>
    <name evidence="1" type="ORF">ENT08_00895</name>
</gene>
<proteinExistence type="predicted"/>
<evidence type="ECO:0000313" key="1">
    <source>
        <dbReference type="EMBL" id="HGS04296.1"/>
    </source>
</evidence>
<name>A0A7V4G6V7_9BACT</name>
<dbReference type="EMBL" id="DSXI01000053">
    <property type="protein sequence ID" value="HGS04296.1"/>
    <property type="molecule type" value="Genomic_DNA"/>
</dbReference>
<sequence>MKYQWDPEKARANVKKHRVEFADAVGVFEDPRAITLEDPDPEGEQRFVSIGMDFLGRIIVVVYTYRGEALRLISARKATKKEVSMYEKRI</sequence>
<dbReference type="Pfam" id="PF04365">
    <property type="entry name" value="BrnT_toxin"/>
    <property type="match status" value="1"/>
</dbReference>
<comment type="caution">
    <text evidence="1">The sequence shown here is derived from an EMBL/GenBank/DDBJ whole genome shotgun (WGS) entry which is preliminary data.</text>
</comment>
<dbReference type="AlphaFoldDB" id="A0A7V4G6V7"/>
<organism evidence="1">
    <name type="scientific">Desulfobacca acetoxidans</name>
    <dbReference type="NCBI Taxonomy" id="60893"/>
    <lineage>
        <taxon>Bacteria</taxon>
        <taxon>Pseudomonadati</taxon>
        <taxon>Thermodesulfobacteriota</taxon>
        <taxon>Desulfobaccia</taxon>
        <taxon>Desulfobaccales</taxon>
        <taxon>Desulfobaccaceae</taxon>
        <taxon>Desulfobacca</taxon>
    </lineage>
</organism>
<protein>
    <submittedName>
        <fullName evidence="1">BrnT family toxin</fullName>
    </submittedName>
</protein>
<dbReference type="Gene3D" id="3.10.450.530">
    <property type="entry name" value="Ribonuclease toxin, BrnT, of type II toxin-antitoxin system"/>
    <property type="match status" value="1"/>
</dbReference>
<dbReference type="InterPro" id="IPR007460">
    <property type="entry name" value="BrnT_toxin"/>
</dbReference>